<dbReference type="EMBL" id="LGRX02021301">
    <property type="protein sequence ID" value="KAK3256818.1"/>
    <property type="molecule type" value="Genomic_DNA"/>
</dbReference>
<reference evidence="2 3" key="1">
    <citation type="journal article" date="2015" name="Genome Biol. Evol.">
        <title>Comparative Genomics of a Bacterivorous Green Alga Reveals Evolutionary Causalities and Consequences of Phago-Mixotrophic Mode of Nutrition.</title>
        <authorList>
            <person name="Burns J.A."/>
            <person name="Paasch A."/>
            <person name="Narechania A."/>
            <person name="Kim E."/>
        </authorList>
    </citation>
    <scope>NUCLEOTIDE SEQUENCE [LARGE SCALE GENOMIC DNA]</scope>
    <source>
        <strain evidence="2 3">PLY_AMNH</strain>
    </source>
</reference>
<feature type="compositionally biased region" description="Basic and acidic residues" evidence="1">
    <location>
        <begin position="130"/>
        <end position="140"/>
    </location>
</feature>
<sequence length="149" mass="15170">MVAEREAVGPVVGRWGEEVGAEEEVVRRVEGEEVEEGMAGLEEVEVEGAEVEGGGGWWEEGSEVEVGLGGGGGDGRWREEVGGGTEAAAAAAAAGEGMVAAGVGEAVEVDFPDVRVRAAASACDVNAPERPGRRASKEAVSETAPPRQL</sequence>
<dbReference type="AlphaFoldDB" id="A0AAE0KQB9"/>
<feature type="region of interest" description="Disordered" evidence="1">
    <location>
        <begin position="125"/>
        <end position="149"/>
    </location>
</feature>
<gene>
    <name evidence="2" type="ORF">CYMTET_34069</name>
</gene>
<protein>
    <submittedName>
        <fullName evidence="2">Uncharacterized protein</fullName>
    </submittedName>
</protein>
<evidence type="ECO:0000313" key="3">
    <source>
        <dbReference type="Proteomes" id="UP001190700"/>
    </source>
</evidence>
<proteinExistence type="predicted"/>
<accession>A0AAE0KQB9</accession>
<comment type="caution">
    <text evidence="2">The sequence shown here is derived from an EMBL/GenBank/DDBJ whole genome shotgun (WGS) entry which is preliminary data.</text>
</comment>
<dbReference type="Proteomes" id="UP001190700">
    <property type="component" value="Unassembled WGS sequence"/>
</dbReference>
<feature type="region of interest" description="Disordered" evidence="1">
    <location>
        <begin position="47"/>
        <end position="76"/>
    </location>
</feature>
<keyword evidence="3" id="KW-1185">Reference proteome</keyword>
<name>A0AAE0KQB9_9CHLO</name>
<evidence type="ECO:0000313" key="2">
    <source>
        <dbReference type="EMBL" id="KAK3256818.1"/>
    </source>
</evidence>
<evidence type="ECO:0000256" key="1">
    <source>
        <dbReference type="SAM" id="MobiDB-lite"/>
    </source>
</evidence>
<organism evidence="2 3">
    <name type="scientific">Cymbomonas tetramitiformis</name>
    <dbReference type="NCBI Taxonomy" id="36881"/>
    <lineage>
        <taxon>Eukaryota</taxon>
        <taxon>Viridiplantae</taxon>
        <taxon>Chlorophyta</taxon>
        <taxon>Pyramimonadophyceae</taxon>
        <taxon>Pyramimonadales</taxon>
        <taxon>Pyramimonadaceae</taxon>
        <taxon>Cymbomonas</taxon>
    </lineage>
</organism>